<keyword evidence="2" id="KW-1133">Transmembrane helix</keyword>
<dbReference type="GO" id="GO:0016787">
    <property type="term" value="F:hydrolase activity"/>
    <property type="evidence" value="ECO:0007669"/>
    <property type="project" value="UniProtKB-KW"/>
</dbReference>
<evidence type="ECO:0000313" key="4">
    <source>
        <dbReference type="EMBL" id="MQM26678.1"/>
    </source>
</evidence>
<dbReference type="SUPFAM" id="SSF56601">
    <property type="entry name" value="beta-lactamase/transpeptidase-like"/>
    <property type="match status" value="1"/>
</dbReference>
<keyword evidence="4" id="KW-0378">Hydrolase</keyword>
<gene>
    <name evidence="4" type="ORF">GFD30_14030</name>
</gene>
<dbReference type="Pfam" id="PF00144">
    <property type="entry name" value="Beta-lactamase"/>
    <property type="match status" value="1"/>
</dbReference>
<reference evidence="4 5" key="1">
    <citation type="submission" date="2019-10" db="EMBL/GenBank/DDBJ databases">
        <title>Glycomyces albidus sp. nov., a novel actinomycete isolated from rhizosphere soil of wheat (Triticum aestivum L.).</title>
        <authorList>
            <person name="Qian L."/>
        </authorList>
    </citation>
    <scope>NUCLEOTIDE SEQUENCE [LARGE SCALE GENOMIC DNA]</scope>
    <source>
        <strain evidence="4 5">NEAU-7082</strain>
    </source>
</reference>
<name>A0A6L5GAP0_9ACTN</name>
<dbReference type="PANTHER" id="PTHR46825">
    <property type="entry name" value="D-ALANYL-D-ALANINE-CARBOXYPEPTIDASE/ENDOPEPTIDASE AMPH"/>
    <property type="match status" value="1"/>
</dbReference>
<dbReference type="InterPro" id="IPR001466">
    <property type="entry name" value="Beta-lactam-related"/>
</dbReference>
<evidence type="ECO:0000256" key="2">
    <source>
        <dbReference type="SAM" id="Phobius"/>
    </source>
</evidence>
<dbReference type="InterPro" id="IPR050491">
    <property type="entry name" value="AmpC-like"/>
</dbReference>
<dbReference type="AlphaFoldDB" id="A0A6L5GAP0"/>
<evidence type="ECO:0000313" key="5">
    <source>
        <dbReference type="Proteomes" id="UP000477750"/>
    </source>
</evidence>
<keyword evidence="5" id="KW-1185">Reference proteome</keyword>
<keyword evidence="2" id="KW-0472">Membrane</keyword>
<dbReference type="Gene3D" id="3.40.710.10">
    <property type="entry name" value="DD-peptidase/beta-lactamase superfamily"/>
    <property type="match status" value="1"/>
</dbReference>
<accession>A0A6L5GAP0</accession>
<proteinExistence type="predicted"/>
<dbReference type="EMBL" id="WIAO01000016">
    <property type="protein sequence ID" value="MQM26678.1"/>
    <property type="molecule type" value="Genomic_DNA"/>
</dbReference>
<dbReference type="PANTHER" id="PTHR46825:SF7">
    <property type="entry name" value="D-ALANYL-D-ALANINE CARBOXYPEPTIDASE"/>
    <property type="match status" value="1"/>
</dbReference>
<dbReference type="Proteomes" id="UP000477750">
    <property type="component" value="Unassembled WGS sequence"/>
</dbReference>
<comment type="caution">
    <text evidence="4">The sequence shown here is derived from an EMBL/GenBank/DDBJ whole genome shotgun (WGS) entry which is preliminary data.</text>
</comment>
<sequence length="496" mass="53266">MRRQHPMRSAHASARPSNAARSVFEAEAHRLIARHPKYRGRPRFERIDQTLRPSVGRSTEVAAPVFRSSAEAVDGPARRTWRYRTAIEPPSRKPPRRGNTMQRRRLTVTGAAVTAAAAAAASMVLAWPSTAEEGPARDRLQADADAIVAFGVTGVQARVTGDDGGTRAVTSGVADIDTGAPVDDEGLMRIGSVTKTFVATVVLQLAGEGVLSLDDTAEDWLPGVVQAEGIDGGEITIRHLLQHTSGLPDYADPPELGTEEYFQQTRFDIADPMETVEAALATGPVFDEPGEGWSYSNPGYILLGMIIEEATGHHWAKAVHDRIVRPLDLDDTFWAGFASQMPEPHAELYHRFKPGGDLVNVTEYIDHDASGGLVSTTADVDRFMRALIGGGLLEPAEMSGMQQTVPVTGEGYELIWPGGVSYGLGVFRLGFDDCGEGLWVAGGDVIGAMTRAATTADGEHSVTVFSSAQLRDSFESAVGQNLRTNDLIEHALCGEQ</sequence>
<feature type="transmembrane region" description="Helical" evidence="2">
    <location>
        <begin position="106"/>
        <end position="127"/>
    </location>
</feature>
<protein>
    <submittedName>
        <fullName evidence="4">Serine hydrolase</fullName>
    </submittedName>
</protein>
<dbReference type="InterPro" id="IPR012338">
    <property type="entry name" value="Beta-lactam/transpept-like"/>
</dbReference>
<evidence type="ECO:0000256" key="1">
    <source>
        <dbReference type="SAM" id="MobiDB-lite"/>
    </source>
</evidence>
<organism evidence="4 5">
    <name type="scientific">Glycomyces albidus</name>
    <dbReference type="NCBI Taxonomy" id="2656774"/>
    <lineage>
        <taxon>Bacteria</taxon>
        <taxon>Bacillati</taxon>
        <taxon>Actinomycetota</taxon>
        <taxon>Actinomycetes</taxon>
        <taxon>Glycomycetales</taxon>
        <taxon>Glycomycetaceae</taxon>
        <taxon>Glycomyces</taxon>
    </lineage>
</organism>
<feature type="domain" description="Beta-lactamase-related" evidence="3">
    <location>
        <begin position="152"/>
        <end position="465"/>
    </location>
</feature>
<keyword evidence="2" id="KW-0812">Transmembrane</keyword>
<feature type="region of interest" description="Disordered" evidence="1">
    <location>
        <begin position="1"/>
        <end position="21"/>
    </location>
</feature>
<evidence type="ECO:0000259" key="3">
    <source>
        <dbReference type="Pfam" id="PF00144"/>
    </source>
</evidence>